<evidence type="ECO:0000313" key="1">
    <source>
        <dbReference type="EMBL" id="KAG1819628.1"/>
    </source>
</evidence>
<comment type="caution">
    <text evidence="1">The sequence shown here is derived from an EMBL/GenBank/DDBJ whole genome shotgun (WGS) entry which is preliminary data.</text>
</comment>
<dbReference type="EMBL" id="JABBWG010000009">
    <property type="protein sequence ID" value="KAG1819628.1"/>
    <property type="molecule type" value="Genomic_DNA"/>
</dbReference>
<organism evidence="1 2">
    <name type="scientific">Suillus subaureus</name>
    <dbReference type="NCBI Taxonomy" id="48587"/>
    <lineage>
        <taxon>Eukaryota</taxon>
        <taxon>Fungi</taxon>
        <taxon>Dikarya</taxon>
        <taxon>Basidiomycota</taxon>
        <taxon>Agaricomycotina</taxon>
        <taxon>Agaricomycetes</taxon>
        <taxon>Agaricomycetidae</taxon>
        <taxon>Boletales</taxon>
        <taxon>Suillineae</taxon>
        <taxon>Suillaceae</taxon>
        <taxon>Suillus</taxon>
    </lineage>
</organism>
<keyword evidence="2" id="KW-1185">Reference proteome</keyword>
<accession>A0A9P7EFC9</accession>
<protein>
    <submittedName>
        <fullName evidence="1">Uncharacterized protein</fullName>
    </submittedName>
</protein>
<name>A0A9P7EFC9_9AGAM</name>
<feature type="non-terminal residue" evidence="1">
    <location>
        <position position="1"/>
    </location>
</feature>
<dbReference type="OrthoDB" id="3239511at2759"/>
<gene>
    <name evidence="1" type="ORF">BJ212DRAFT_1267109</name>
</gene>
<sequence length="165" mass="19092">DQAFGNFCIKLNNFLNLLLPSSNIPLPKGKHIHLQGTYEITEHHFMHINYESMVDWCQHTDYLHCNPLFFGSLHFNCVFIQQTENKVILSRLLFCFECLDKDLNLFRVQARPQAQAQFYSVRSIICGAILVPDGPSNYLVVDTTDTDMFLHVKMMHLEAGHIVHI</sequence>
<dbReference type="AlphaFoldDB" id="A0A9P7EFC9"/>
<proteinExistence type="predicted"/>
<dbReference type="Proteomes" id="UP000807769">
    <property type="component" value="Unassembled WGS sequence"/>
</dbReference>
<reference evidence="1" key="1">
    <citation type="journal article" date="2020" name="New Phytol.">
        <title>Comparative genomics reveals dynamic genome evolution in host specialist ectomycorrhizal fungi.</title>
        <authorList>
            <person name="Lofgren L.A."/>
            <person name="Nguyen N.H."/>
            <person name="Vilgalys R."/>
            <person name="Ruytinx J."/>
            <person name="Liao H.L."/>
            <person name="Branco S."/>
            <person name="Kuo A."/>
            <person name="LaButti K."/>
            <person name="Lipzen A."/>
            <person name="Andreopoulos W."/>
            <person name="Pangilinan J."/>
            <person name="Riley R."/>
            <person name="Hundley H."/>
            <person name="Na H."/>
            <person name="Barry K."/>
            <person name="Grigoriev I.V."/>
            <person name="Stajich J.E."/>
            <person name="Kennedy P.G."/>
        </authorList>
    </citation>
    <scope>NUCLEOTIDE SEQUENCE</scope>
    <source>
        <strain evidence="1">MN1</strain>
    </source>
</reference>
<dbReference type="RefSeq" id="XP_041195163.1">
    <property type="nucleotide sequence ID" value="XM_041330633.1"/>
</dbReference>
<dbReference type="GeneID" id="64624650"/>
<evidence type="ECO:0000313" key="2">
    <source>
        <dbReference type="Proteomes" id="UP000807769"/>
    </source>
</evidence>